<evidence type="ECO:0000313" key="2">
    <source>
        <dbReference type="EMBL" id="ACG78910.1"/>
    </source>
</evidence>
<organism evidence="2 3">
    <name type="scientific">Phenylobacterium zucineum (strain HLK1)</name>
    <dbReference type="NCBI Taxonomy" id="450851"/>
    <lineage>
        <taxon>Bacteria</taxon>
        <taxon>Pseudomonadati</taxon>
        <taxon>Pseudomonadota</taxon>
        <taxon>Alphaproteobacteria</taxon>
        <taxon>Caulobacterales</taxon>
        <taxon>Caulobacteraceae</taxon>
        <taxon>Phenylobacterium</taxon>
    </lineage>
</organism>
<proteinExistence type="predicted"/>
<dbReference type="RefSeq" id="WP_012523048.1">
    <property type="nucleotide sequence ID" value="NC_011144.1"/>
</dbReference>
<dbReference type="PROSITE" id="PS51819">
    <property type="entry name" value="VOC"/>
    <property type="match status" value="1"/>
</dbReference>
<name>B4RGK4_PHEZH</name>
<dbReference type="Gene3D" id="3.10.180.10">
    <property type="entry name" value="2,3-Dihydroxybiphenyl 1,2-Dioxygenase, domain 1"/>
    <property type="match status" value="1"/>
</dbReference>
<gene>
    <name evidence="2" type="ordered locus">PHZ_c2501</name>
</gene>
<dbReference type="STRING" id="450851.PHZ_c2501"/>
<dbReference type="OrthoDB" id="9807407at2"/>
<dbReference type="PANTHER" id="PTHR35006">
    <property type="entry name" value="GLYOXALASE FAMILY PROTEIN (AFU_ORTHOLOGUE AFUA_5G14830)"/>
    <property type="match status" value="1"/>
</dbReference>
<dbReference type="KEGG" id="pzu:PHZ_c2501"/>
<evidence type="ECO:0000313" key="3">
    <source>
        <dbReference type="Proteomes" id="UP000001868"/>
    </source>
</evidence>
<dbReference type="Pfam" id="PF00903">
    <property type="entry name" value="Glyoxalase"/>
    <property type="match status" value="1"/>
</dbReference>
<dbReference type="HOGENOM" id="CLU_046006_6_0_5"/>
<dbReference type="PANTHER" id="PTHR35006:SF1">
    <property type="entry name" value="BLL2941 PROTEIN"/>
    <property type="match status" value="1"/>
</dbReference>
<dbReference type="InterPro" id="IPR004360">
    <property type="entry name" value="Glyas_Fos-R_dOase_dom"/>
</dbReference>
<dbReference type="CDD" id="cd07262">
    <property type="entry name" value="VOC_like"/>
    <property type="match status" value="1"/>
</dbReference>
<feature type="domain" description="VOC" evidence="1">
    <location>
        <begin position="1"/>
        <end position="122"/>
    </location>
</feature>
<dbReference type="eggNOG" id="COG0346">
    <property type="taxonomic scope" value="Bacteria"/>
</dbReference>
<sequence>MIGYVTIGTNDLEKATKFYDAVLTPLGGKRTFANGDRMQFYGGGGTPGMIAISKPYDEQPATAGNGTMFGFPCQSKEQVDEVHAAALAAGGTCDGPPGQRLPTFYGAYFRDLDGNKICVFKMG</sequence>
<dbReference type="EMBL" id="CP000747">
    <property type="protein sequence ID" value="ACG78910.1"/>
    <property type="molecule type" value="Genomic_DNA"/>
</dbReference>
<keyword evidence="3" id="KW-1185">Reference proteome</keyword>
<dbReference type="AlphaFoldDB" id="B4RGK4"/>
<dbReference type="Proteomes" id="UP000001868">
    <property type="component" value="Chromosome"/>
</dbReference>
<reference evidence="2 3" key="1">
    <citation type="journal article" date="2008" name="BMC Genomics">
        <title>Complete genome of Phenylobacterium zucineum - a novel facultative intracellular bacterium isolated from human erythroleukemia cell line K562.</title>
        <authorList>
            <person name="Luo Y."/>
            <person name="Xu X."/>
            <person name="Ding Z."/>
            <person name="Liu Z."/>
            <person name="Zhang B."/>
            <person name="Yan Z."/>
            <person name="Sun J."/>
            <person name="Hu S."/>
            <person name="Hu X."/>
        </authorList>
    </citation>
    <scope>NUCLEOTIDE SEQUENCE [LARGE SCALE GENOMIC DNA]</scope>
    <source>
        <strain evidence="2 3">HLK1</strain>
    </source>
</reference>
<protein>
    <submittedName>
        <fullName evidence="2">Lactoylglutathione lyase</fullName>
    </submittedName>
</protein>
<dbReference type="InterPro" id="IPR029068">
    <property type="entry name" value="Glyas_Bleomycin-R_OHBP_Dase"/>
</dbReference>
<dbReference type="SUPFAM" id="SSF54593">
    <property type="entry name" value="Glyoxalase/Bleomycin resistance protein/Dihydroxybiphenyl dioxygenase"/>
    <property type="match status" value="1"/>
</dbReference>
<keyword evidence="2" id="KW-0456">Lyase</keyword>
<accession>B4RGK4</accession>
<dbReference type="GO" id="GO:0016829">
    <property type="term" value="F:lyase activity"/>
    <property type="evidence" value="ECO:0007669"/>
    <property type="project" value="UniProtKB-KW"/>
</dbReference>
<evidence type="ECO:0000259" key="1">
    <source>
        <dbReference type="PROSITE" id="PS51819"/>
    </source>
</evidence>
<dbReference type="InterPro" id="IPR037523">
    <property type="entry name" value="VOC_core"/>
</dbReference>